<dbReference type="OrthoDB" id="256574at2"/>
<keyword evidence="1" id="KW-0418">Kinase</keyword>
<dbReference type="InterPro" id="IPR043129">
    <property type="entry name" value="ATPase_NBD"/>
</dbReference>
<dbReference type="RefSeq" id="WP_022560879.1">
    <property type="nucleotide sequence ID" value="NC_022543.1"/>
</dbReference>
<accession>U4KGD3</accession>
<gene>
    <name evidence="1" type="ORF">VIBNI_B0434</name>
</gene>
<keyword evidence="2" id="KW-1185">Reference proteome</keyword>
<evidence type="ECO:0000313" key="1">
    <source>
        <dbReference type="EMBL" id="CCO60248.1"/>
    </source>
</evidence>
<dbReference type="AlphaFoldDB" id="U4KGD3"/>
<dbReference type="InterPro" id="IPR007729">
    <property type="entry name" value="DGOK"/>
</dbReference>
<dbReference type="Proteomes" id="UP000016895">
    <property type="component" value="Chromosome 2"/>
</dbReference>
<dbReference type="GO" id="GO:0008671">
    <property type="term" value="F:2-dehydro-3-deoxygalactonokinase activity"/>
    <property type="evidence" value="ECO:0007669"/>
    <property type="project" value="UniProtKB-EC"/>
</dbReference>
<dbReference type="CDD" id="cd24012">
    <property type="entry name" value="ASKHA_NBD_KDGal-kinase"/>
    <property type="match status" value="1"/>
</dbReference>
<dbReference type="GO" id="GO:0034194">
    <property type="term" value="P:D-galactonate catabolic process"/>
    <property type="evidence" value="ECO:0007669"/>
    <property type="project" value="InterPro"/>
</dbReference>
<dbReference type="Pfam" id="PF05035">
    <property type="entry name" value="DGOK"/>
    <property type="match status" value="1"/>
</dbReference>
<organism evidence="1 2">
    <name type="scientific">Vibrio nigripulchritudo</name>
    <dbReference type="NCBI Taxonomy" id="28173"/>
    <lineage>
        <taxon>Bacteria</taxon>
        <taxon>Pseudomonadati</taxon>
        <taxon>Pseudomonadota</taxon>
        <taxon>Gammaproteobacteria</taxon>
        <taxon>Vibrionales</taxon>
        <taxon>Vibrionaceae</taxon>
        <taxon>Vibrio</taxon>
    </lineage>
</organism>
<name>U4KGD3_9VIBR</name>
<dbReference type="PATRIC" id="fig|1260221.3.peg.4106"/>
<sequence>MYTLTIDTGTTNTRVCLWKDDSLLATEERAAGVRDTSIEGNNRKIKAALKSCIAMLLDSQNIPLSNVQCILASGMITSGLGLMEVAHLTMPAGTKELSENIAVQSFPEICAQPIHFIPGLKYFPSTEAFDSTDIMRGEEVEAIASHQHLKLAQDYILVLPGSHTKFVAISKDGTINSCCTTMAGEMLSVVTHNTILSETLEHSFTKEIDKDFLMRGAIACQFHGLNRALFLIRVMSLNEKTTQNQLANFLLGVIVSSDIQALKASPSLAYHTNQPIVIVGKGILAQAFHCLLTHEQIHDAASILVLEESSHLAGQGCMLIAKQANLL</sequence>
<dbReference type="Gene3D" id="3.30.420.310">
    <property type="entry name" value="2-keto-3-deoxy-galactonokinase, C-terminal domain"/>
    <property type="match status" value="1"/>
</dbReference>
<dbReference type="InterPro" id="IPR042257">
    <property type="entry name" value="DGOK_C"/>
</dbReference>
<dbReference type="Gene3D" id="3.30.420.300">
    <property type="entry name" value="2-keto-3-deoxy-galactonokinase, substrate binding domain"/>
    <property type="match status" value="1"/>
</dbReference>
<dbReference type="SUPFAM" id="SSF53067">
    <property type="entry name" value="Actin-like ATPase domain"/>
    <property type="match status" value="1"/>
</dbReference>
<dbReference type="InterPro" id="IPR042258">
    <property type="entry name" value="DGOK_N"/>
</dbReference>
<dbReference type="STRING" id="28173.VIBNI_B0434"/>
<dbReference type="KEGG" id="vni:VIBNI_B0434"/>
<proteinExistence type="predicted"/>
<dbReference type="EMBL" id="FO203527">
    <property type="protein sequence ID" value="CCO60248.1"/>
    <property type="molecule type" value="Genomic_DNA"/>
</dbReference>
<keyword evidence="1" id="KW-0808">Transferase</keyword>
<evidence type="ECO:0000313" key="2">
    <source>
        <dbReference type="Proteomes" id="UP000016895"/>
    </source>
</evidence>
<protein>
    <submittedName>
        <fullName evidence="1">Putative 2-dehydro-3-deoxygalactonokinase</fullName>
        <ecNumber evidence="1">2.7.1.58</ecNumber>
    </submittedName>
</protein>
<dbReference type="EC" id="2.7.1.58" evidence="1"/>
<reference evidence="1 2" key="1">
    <citation type="journal article" date="2013" name="ISME J.">
        <title>Comparative genomics of pathogenic lineages of Vibrio nigripulchritudo identifies virulence-associated traits.</title>
        <authorList>
            <person name="Goudenege D."/>
            <person name="Labreuche Y."/>
            <person name="Krin E."/>
            <person name="Ansquer D."/>
            <person name="Mangenot S."/>
            <person name="Calteau A."/>
            <person name="Medigue C."/>
            <person name="Mazel D."/>
            <person name="Polz M.F."/>
            <person name="Le Roux F."/>
        </authorList>
    </citation>
    <scope>NUCLEOTIDE SEQUENCE [LARGE SCALE GENOMIC DNA]</scope>
    <source>
        <strain evidence="2">SnF1</strain>
    </source>
</reference>